<dbReference type="Pfam" id="PF02515">
    <property type="entry name" value="CoA_transf_3"/>
    <property type="match status" value="1"/>
</dbReference>
<gene>
    <name evidence="2" type="ORF">FQ775_19090</name>
</gene>
<keyword evidence="3" id="KW-1185">Reference proteome</keyword>
<dbReference type="OrthoDB" id="9806585at2"/>
<dbReference type="PANTHER" id="PTHR48207">
    <property type="entry name" value="SUCCINATE--HYDROXYMETHYLGLUTARATE COA-TRANSFERASE"/>
    <property type="match status" value="1"/>
</dbReference>
<evidence type="ECO:0000256" key="1">
    <source>
        <dbReference type="ARBA" id="ARBA00022679"/>
    </source>
</evidence>
<dbReference type="GO" id="GO:0008410">
    <property type="term" value="F:CoA-transferase activity"/>
    <property type="evidence" value="ECO:0007669"/>
    <property type="project" value="TreeGrafter"/>
</dbReference>
<keyword evidence="1 2" id="KW-0808">Transferase</keyword>
<reference evidence="2" key="1">
    <citation type="submission" date="2020-04" db="EMBL/GenBank/DDBJ databases">
        <title>Nitratireductor sp. nov. isolated from mangrove soil.</title>
        <authorList>
            <person name="Ye Y."/>
        </authorList>
    </citation>
    <scope>NUCLEOTIDE SEQUENCE</scope>
    <source>
        <strain evidence="2">SY7</strain>
    </source>
</reference>
<dbReference type="AlphaFoldDB" id="A0A5B8L2W6"/>
<dbReference type="Gene3D" id="3.30.1540.10">
    <property type="entry name" value="formyl-coa transferase, domain 3"/>
    <property type="match status" value="1"/>
</dbReference>
<dbReference type="Gene3D" id="3.40.50.10540">
    <property type="entry name" value="Crotonobetainyl-coa:carnitine coa-transferase, domain 1"/>
    <property type="match status" value="1"/>
</dbReference>
<dbReference type="EMBL" id="CP042301">
    <property type="protein sequence ID" value="QDZ02314.1"/>
    <property type="molecule type" value="Genomic_DNA"/>
</dbReference>
<name>A0A5B8L2W6_9HYPH</name>
<dbReference type="SUPFAM" id="SSF89796">
    <property type="entry name" value="CoA-transferase family III (CaiB/BaiF)"/>
    <property type="match status" value="1"/>
</dbReference>
<evidence type="ECO:0000313" key="3">
    <source>
        <dbReference type="Proteomes" id="UP000321389"/>
    </source>
</evidence>
<evidence type="ECO:0000313" key="2">
    <source>
        <dbReference type="EMBL" id="QDZ02314.1"/>
    </source>
</evidence>
<dbReference type="PANTHER" id="PTHR48207:SF4">
    <property type="entry name" value="BLL6097 PROTEIN"/>
    <property type="match status" value="1"/>
</dbReference>
<protein>
    <submittedName>
        <fullName evidence="2">CoA transferase</fullName>
    </submittedName>
</protein>
<accession>A0A5B8L2W6</accession>
<proteinExistence type="predicted"/>
<dbReference type="InterPro" id="IPR050483">
    <property type="entry name" value="CoA-transferase_III_domain"/>
</dbReference>
<dbReference type="InterPro" id="IPR023606">
    <property type="entry name" value="CoA-Trfase_III_dom_1_sf"/>
</dbReference>
<dbReference type="RefSeq" id="WP_146300953.1">
    <property type="nucleotide sequence ID" value="NZ_CP042301.2"/>
</dbReference>
<dbReference type="Proteomes" id="UP000321389">
    <property type="component" value="Chromosome"/>
</dbReference>
<dbReference type="InterPro" id="IPR003673">
    <property type="entry name" value="CoA-Trfase_fam_III"/>
</dbReference>
<sequence length="402" mass="43385">MLDNMKVLSFTHFVQGPAASQYLADMGADVIKVEPLNGAYERGYGADSVFIDGLSATFFSVNRNKRSLSVDLKNPRGKEVVYSLIREADVVLENYRGGVLDRLGFGYEAVKAAKPDIIYASASGWGSSGPMAEAPGQDLLVQARCGLISVTGDMETAPTVPGVPIVDQHGAALMAMAISAAFARKLSTGVGTRIESNLLNAGLDLQAESIAAYHSGRRGADRFRRDHRLASWFLPAPYGVFRLADCHAVISLGGDIEKFAEAIGNADLIALADDRMANRDSFMKILGEELKGWTYERLDAALAPHGLWYERVQDYDAIRNDPQVAENQCFQEFDIGASRATVLAHPVRYDGAAPALRRMPIDLGGDTREVLAEAGWSAEEIEAMVEQGVINPGSARQAARSS</sequence>
<organism evidence="2 3">
    <name type="scientific">Nitratireductor mangrovi</name>
    <dbReference type="NCBI Taxonomy" id="2599600"/>
    <lineage>
        <taxon>Bacteria</taxon>
        <taxon>Pseudomonadati</taxon>
        <taxon>Pseudomonadota</taxon>
        <taxon>Alphaproteobacteria</taxon>
        <taxon>Hyphomicrobiales</taxon>
        <taxon>Phyllobacteriaceae</taxon>
        <taxon>Nitratireductor</taxon>
    </lineage>
</organism>
<dbReference type="InterPro" id="IPR044855">
    <property type="entry name" value="CoA-Trfase_III_dom3_sf"/>
</dbReference>
<dbReference type="KEGG" id="niy:FQ775_19090"/>